<feature type="domain" description="UspA" evidence="2">
    <location>
        <begin position="5"/>
        <end position="135"/>
    </location>
</feature>
<feature type="domain" description="UspA" evidence="2">
    <location>
        <begin position="144"/>
        <end position="280"/>
    </location>
</feature>
<evidence type="ECO:0000256" key="1">
    <source>
        <dbReference type="ARBA" id="ARBA00008791"/>
    </source>
</evidence>
<dbReference type="Gene3D" id="3.40.50.620">
    <property type="entry name" value="HUPs"/>
    <property type="match status" value="2"/>
</dbReference>
<sequence length="281" mass="29123">MSENTIIVGMTSAPAARRAADWAVERARERGQRVELIGVVGGAVGSVGEARFVEQVTGSTQHALEAEAARHADSGVAVTARVEVGDPVRTLLEASKNAALLVIGSDYRGPGDGPARGAHGIRIAAGAECPVVVVPDVDLGARRGVVVGVDGSPVSAAAVAFAAAEADRLGEPLIAVSVWTPLEAPRHSGLVYPAEYLANMQTSTEETQAVALAGLATQYPDLEVVHRVERGYPSQVINEIAGDARLTVMGSRGHGAFLRFLLGSISQEVLTRLATVTAIVR</sequence>
<dbReference type="Pfam" id="PF00582">
    <property type="entry name" value="Usp"/>
    <property type="match status" value="2"/>
</dbReference>
<dbReference type="PANTHER" id="PTHR46268">
    <property type="entry name" value="STRESS RESPONSE PROTEIN NHAX"/>
    <property type="match status" value="1"/>
</dbReference>
<accession>A0ABW2HAP6</accession>
<dbReference type="InterPro" id="IPR006016">
    <property type="entry name" value="UspA"/>
</dbReference>
<reference evidence="4" key="1">
    <citation type="journal article" date="2019" name="Int. J. Syst. Evol. Microbiol.">
        <title>The Global Catalogue of Microorganisms (GCM) 10K type strain sequencing project: providing services to taxonomists for standard genome sequencing and annotation.</title>
        <authorList>
            <consortium name="The Broad Institute Genomics Platform"/>
            <consortium name="The Broad Institute Genome Sequencing Center for Infectious Disease"/>
            <person name="Wu L."/>
            <person name="Ma J."/>
        </authorList>
    </citation>
    <scope>NUCLEOTIDE SEQUENCE [LARGE SCALE GENOMIC DNA]</scope>
    <source>
        <strain evidence="4">CGMCC 1.15772</strain>
    </source>
</reference>
<gene>
    <name evidence="3" type="ORF">ACFQRL_00940</name>
</gene>
<name>A0ABW2HAP6_9MICO</name>
<dbReference type="EMBL" id="JBHTBE010000001">
    <property type="protein sequence ID" value="MFC7267516.1"/>
    <property type="molecule type" value="Genomic_DNA"/>
</dbReference>
<dbReference type="InterPro" id="IPR006015">
    <property type="entry name" value="Universal_stress_UspA"/>
</dbReference>
<dbReference type="InterPro" id="IPR014729">
    <property type="entry name" value="Rossmann-like_a/b/a_fold"/>
</dbReference>
<dbReference type="PRINTS" id="PR01438">
    <property type="entry name" value="UNVRSLSTRESS"/>
</dbReference>
<comment type="similarity">
    <text evidence="1">Belongs to the universal stress protein A family.</text>
</comment>
<evidence type="ECO:0000313" key="4">
    <source>
        <dbReference type="Proteomes" id="UP001596507"/>
    </source>
</evidence>
<dbReference type="RefSeq" id="WP_262872453.1">
    <property type="nucleotide sequence ID" value="NZ_BAABKW010000011.1"/>
</dbReference>
<dbReference type="PANTHER" id="PTHR46268:SF6">
    <property type="entry name" value="UNIVERSAL STRESS PROTEIN UP12"/>
    <property type="match status" value="1"/>
</dbReference>
<dbReference type="Proteomes" id="UP001596507">
    <property type="component" value="Unassembled WGS sequence"/>
</dbReference>
<comment type="caution">
    <text evidence="3">The sequence shown here is derived from an EMBL/GenBank/DDBJ whole genome shotgun (WGS) entry which is preliminary data.</text>
</comment>
<organism evidence="3 4">
    <name type="scientific">Microbacterium fluvii</name>
    <dbReference type="NCBI Taxonomy" id="415215"/>
    <lineage>
        <taxon>Bacteria</taxon>
        <taxon>Bacillati</taxon>
        <taxon>Actinomycetota</taxon>
        <taxon>Actinomycetes</taxon>
        <taxon>Micrococcales</taxon>
        <taxon>Microbacteriaceae</taxon>
        <taxon>Microbacterium</taxon>
    </lineage>
</organism>
<proteinExistence type="inferred from homology"/>
<evidence type="ECO:0000313" key="3">
    <source>
        <dbReference type="EMBL" id="MFC7267516.1"/>
    </source>
</evidence>
<keyword evidence="4" id="KW-1185">Reference proteome</keyword>
<protein>
    <submittedName>
        <fullName evidence="3">Universal stress protein</fullName>
    </submittedName>
</protein>
<evidence type="ECO:0000259" key="2">
    <source>
        <dbReference type="Pfam" id="PF00582"/>
    </source>
</evidence>
<dbReference type="SUPFAM" id="SSF52402">
    <property type="entry name" value="Adenine nucleotide alpha hydrolases-like"/>
    <property type="match status" value="2"/>
</dbReference>
<dbReference type="CDD" id="cd00293">
    <property type="entry name" value="USP-like"/>
    <property type="match status" value="1"/>
</dbReference>